<accession>A0A2T0Q1T9</accession>
<evidence type="ECO:0000256" key="6">
    <source>
        <dbReference type="ARBA" id="ARBA00022989"/>
    </source>
</evidence>
<keyword evidence="10" id="KW-1185">Reference proteome</keyword>
<feature type="transmembrane region" description="Helical" evidence="8">
    <location>
        <begin position="110"/>
        <end position="131"/>
    </location>
</feature>
<evidence type="ECO:0000256" key="1">
    <source>
        <dbReference type="ARBA" id="ARBA00004651"/>
    </source>
</evidence>
<keyword evidence="4" id="KW-1003">Cell membrane</keyword>
<feature type="transmembrane region" description="Helical" evidence="8">
    <location>
        <begin position="213"/>
        <end position="234"/>
    </location>
</feature>
<comment type="subcellular location">
    <subcellularLocation>
        <location evidence="1">Cell membrane</location>
        <topology evidence="1">Multi-pass membrane protein</topology>
    </subcellularLocation>
</comment>
<evidence type="ECO:0000313" key="10">
    <source>
        <dbReference type="Proteomes" id="UP000237846"/>
    </source>
</evidence>
<gene>
    <name evidence="9" type="ORF">CLV72_105116</name>
</gene>
<dbReference type="SUPFAM" id="SSF81345">
    <property type="entry name" value="ABC transporter involved in vitamin B12 uptake, BtuC"/>
    <property type="match status" value="1"/>
</dbReference>
<name>A0A2T0Q1T9_9ACTN</name>
<comment type="similarity">
    <text evidence="2">Belongs to the binding-protein-dependent transport system permease family. FecCD subfamily.</text>
</comment>
<dbReference type="EMBL" id="PVZC01000005">
    <property type="protein sequence ID" value="PRX97766.1"/>
    <property type="molecule type" value="Genomic_DNA"/>
</dbReference>
<organism evidence="9 10">
    <name type="scientific">Allonocardiopsis opalescens</name>
    <dbReference type="NCBI Taxonomy" id="1144618"/>
    <lineage>
        <taxon>Bacteria</taxon>
        <taxon>Bacillati</taxon>
        <taxon>Actinomycetota</taxon>
        <taxon>Actinomycetes</taxon>
        <taxon>Streptosporangiales</taxon>
        <taxon>Allonocardiopsis</taxon>
    </lineage>
</organism>
<dbReference type="GO" id="GO:0005886">
    <property type="term" value="C:plasma membrane"/>
    <property type="evidence" value="ECO:0007669"/>
    <property type="project" value="UniProtKB-SubCell"/>
</dbReference>
<comment type="caution">
    <text evidence="9">The sequence shown here is derived from an EMBL/GenBank/DDBJ whole genome shotgun (WGS) entry which is preliminary data.</text>
</comment>
<dbReference type="InterPro" id="IPR000522">
    <property type="entry name" value="ABC_transptr_permease_BtuC"/>
</dbReference>
<evidence type="ECO:0000313" key="9">
    <source>
        <dbReference type="EMBL" id="PRX97766.1"/>
    </source>
</evidence>
<feature type="transmembrane region" description="Helical" evidence="8">
    <location>
        <begin position="80"/>
        <end position="98"/>
    </location>
</feature>
<evidence type="ECO:0000256" key="3">
    <source>
        <dbReference type="ARBA" id="ARBA00022448"/>
    </source>
</evidence>
<feature type="transmembrane region" description="Helical" evidence="8">
    <location>
        <begin position="164"/>
        <end position="186"/>
    </location>
</feature>
<dbReference type="AlphaFoldDB" id="A0A2T0Q1T9"/>
<feature type="transmembrane region" description="Helical" evidence="8">
    <location>
        <begin position="254"/>
        <end position="284"/>
    </location>
</feature>
<dbReference type="Proteomes" id="UP000237846">
    <property type="component" value="Unassembled WGS sequence"/>
</dbReference>
<dbReference type="RefSeq" id="WP_211302927.1">
    <property type="nucleotide sequence ID" value="NZ_PVZC01000005.1"/>
</dbReference>
<reference evidence="9 10" key="1">
    <citation type="submission" date="2018-03" db="EMBL/GenBank/DDBJ databases">
        <title>Genomic Encyclopedia of Archaeal and Bacterial Type Strains, Phase II (KMG-II): from individual species to whole genera.</title>
        <authorList>
            <person name="Goeker M."/>
        </authorList>
    </citation>
    <scope>NUCLEOTIDE SEQUENCE [LARGE SCALE GENOMIC DNA]</scope>
    <source>
        <strain evidence="9 10">DSM 45601</strain>
    </source>
</reference>
<evidence type="ECO:0000256" key="5">
    <source>
        <dbReference type="ARBA" id="ARBA00022692"/>
    </source>
</evidence>
<sequence length="358" mass="36219">MSGRTLTGRADEAVAGAARSRGEVPTLLAAGGMFALLLGLGAVALSLGEPVIGVHRLPAVLAEGDGLAYVVLWELRLPRLIVAVLAGAAVAVAGLLMQEALRNPLAVPELLGVSGGASLVMAMIVVWGLPVPLGLHPAAALGGALAGGAVCLAAARLGRGAESVLLIGAAASTAVQALTLAVLSTASRLQYDSLFRYLVGSLTRMTWEHVAQLLPWTLLAVPLTLLAMPVLGLLRLGDDAAASLGVRVGWARLGLIALAALLVAGVVGPCGPIAWVGFLAPLLARRLRPSADARGWLPWTALIGALVTLGADQAARLVFAPVETPLGAWTAVVGIGTGLVLLRRSARPAPAAAEEVAR</sequence>
<keyword evidence="3" id="KW-0813">Transport</keyword>
<evidence type="ECO:0000256" key="8">
    <source>
        <dbReference type="SAM" id="Phobius"/>
    </source>
</evidence>
<keyword evidence="6 8" id="KW-1133">Transmembrane helix</keyword>
<evidence type="ECO:0000256" key="4">
    <source>
        <dbReference type="ARBA" id="ARBA00022475"/>
    </source>
</evidence>
<feature type="transmembrane region" description="Helical" evidence="8">
    <location>
        <begin position="27"/>
        <end position="47"/>
    </location>
</feature>
<keyword evidence="7 8" id="KW-0472">Membrane</keyword>
<evidence type="ECO:0000256" key="7">
    <source>
        <dbReference type="ARBA" id="ARBA00023136"/>
    </source>
</evidence>
<dbReference type="Pfam" id="PF01032">
    <property type="entry name" value="FecCD"/>
    <property type="match status" value="1"/>
</dbReference>
<dbReference type="PANTHER" id="PTHR30472">
    <property type="entry name" value="FERRIC ENTEROBACTIN TRANSPORT SYSTEM PERMEASE PROTEIN"/>
    <property type="match status" value="1"/>
</dbReference>
<feature type="transmembrane region" description="Helical" evidence="8">
    <location>
        <begin position="138"/>
        <end position="158"/>
    </location>
</feature>
<dbReference type="Gene3D" id="1.10.3470.10">
    <property type="entry name" value="ABC transporter involved in vitamin B12 uptake, BtuC"/>
    <property type="match status" value="1"/>
</dbReference>
<dbReference type="GO" id="GO:0033214">
    <property type="term" value="P:siderophore-iron import into cell"/>
    <property type="evidence" value="ECO:0007669"/>
    <property type="project" value="TreeGrafter"/>
</dbReference>
<keyword evidence="5 8" id="KW-0812">Transmembrane</keyword>
<protein>
    <submittedName>
        <fullName evidence="9">Iron complex transport system permease protein</fullName>
    </submittedName>
</protein>
<evidence type="ECO:0000256" key="2">
    <source>
        <dbReference type="ARBA" id="ARBA00007935"/>
    </source>
</evidence>
<dbReference type="PANTHER" id="PTHR30472:SF37">
    <property type="entry name" value="FE(3+) DICITRATE TRANSPORT SYSTEM PERMEASE PROTEIN FECD-RELATED"/>
    <property type="match status" value="1"/>
</dbReference>
<dbReference type="GO" id="GO:0022857">
    <property type="term" value="F:transmembrane transporter activity"/>
    <property type="evidence" value="ECO:0007669"/>
    <property type="project" value="InterPro"/>
</dbReference>
<feature type="transmembrane region" description="Helical" evidence="8">
    <location>
        <begin position="326"/>
        <end position="342"/>
    </location>
</feature>
<proteinExistence type="inferred from homology"/>
<dbReference type="InterPro" id="IPR037294">
    <property type="entry name" value="ABC_BtuC-like"/>
</dbReference>